<dbReference type="KEGG" id="ccac:CcaHIS019_0306040"/>
<dbReference type="GeneID" id="85494404"/>
<name>A0AA48I3G1_9TREE</name>
<protein>
    <submittedName>
        <fullName evidence="2">Uncharacterized protein</fullName>
    </submittedName>
</protein>
<dbReference type="AlphaFoldDB" id="A0AA48I3G1"/>
<evidence type="ECO:0000313" key="3">
    <source>
        <dbReference type="Proteomes" id="UP001233271"/>
    </source>
</evidence>
<dbReference type="RefSeq" id="XP_060455799.1">
    <property type="nucleotide sequence ID" value="XM_060599069.1"/>
</dbReference>
<feature type="region of interest" description="Disordered" evidence="1">
    <location>
        <begin position="208"/>
        <end position="246"/>
    </location>
</feature>
<organism evidence="2 3">
    <name type="scientific">Cutaneotrichosporon cavernicola</name>
    <dbReference type="NCBI Taxonomy" id="279322"/>
    <lineage>
        <taxon>Eukaryota</taxon>
        <taxon>Fungi</taxon>
        <taxon>Dikarya</taxon>
        <taxon>Basidiomycota</taxon>
        <taxon>Agaricomycotina</taxon>
        <taxon>Tremellomycetes</taxon>
        <taxon>Trichosporonales</taxon>
        <taxon>Trichosporonaceae</taxon>
        <taxon>Cutaneotrichosporon</taxon>
    </lineage>
</organism>
<evidence type="ECO:0000313" key="2">
    <source>
        <dbReference type="EMBL" id="BEI90534.1"/>
    </source>
</evidence>
<feature type="region of interest" description="Disordered" evidence="1">
    <location>
        <begin position="1"/>
        <end position="30"/>
    </location>
</feature>
<keyword evidence="3" id="KW-1185">Reference proteome</keyword>
<proteinExistence type="predicted"/>
<feature type="compositionally biased region" description="Basic residues" evidence="1">
    <location>
        <begin position="1"/>
        <end position="20"/>
    </location>
</feature>
<reference evidence="2" key="1">
    <citation type="journal article" date="2023" name="BMC Genomics">
        <title>Chromosome-level genome assemblies of Cutaneotrichosporon spp. (Trichosporonales, Basidiomycota) reveal imbalanced evolution between nucleotide sequences and chromosome synteny.</title>
        <authorList>
            <person name="Kobayashi Y."/>
            <person name="Kayamori A."/>
            <person name="Aoki K."/>
            <person name="Shiwa Y."/>
            <person name="Matsutani M."/>
            <person name="Fujita N."/>
            <person name="Sugita T."/>
            <person name="Iwasaki W."/>
            <person name="Tanaka N."/>
            <person name="Takashima M."/>
        </authorList>
    </citation>
    <scope>NUCLEOTIDE SEQUENCE</scope>
    <source>
        <strain evidence="2">HIS019</strain>
    </source>
</reference>
<accession>A0AA48I3G1</accession>
<dbReference type="EMBL" id="AP028214">
    <property type="protein sequence ID" value="BEI90534.1"/>
    <property type="molecule type" value="Genomic_DNA"/>
</dbReference>
<gene>
    <name evidence="2" type="ORF">CcaverHIS019_0306040</name>
</gene>
<sequence>MSATIPRRKKRKRHRRKGGRSKLPGLPMHLRPPLDTMDMDARLMISRYCPTSYTPSPQFLRDPRLRTFACALLVVCLELNARGTMRWWMCEPIAFYHRLVPAYWEYDHTHLQAIFHRLLSVFKRRAAHLWHRDVRVARGGKMSRLRTVLKRALWEAPNLKLESMCRWQHLWSFLRSCAADVRNAKLFWPLPEPATFIDPAQIPLCMPDLPSRAHPEEDKLERMESRDEESEVEVIEVDDSDEGSED</sequence>
<feature type="compositionally biased region" description="Acidic residues" evidence="1">
    <location>
        <begin position="226"/>
        <end position="246"/>
    </location>
</feature>
<dbReference type="Proteomes" id="UP001233271">
    <property type="component" value="Chromosome 3"/>
</dbReference>
<feature type="compositionally biased region" description="Basic and acidic residues" evidence="1">
    <location>
        <begin position="211"/>
        <end position="225"/>
    </location>
</feature>
<evidence type="ECO:0000256" key="1">
    <source>
        <dbReference type="SAM" id="MobiDB-lite"/>
    </source>
</evidence>